<evidence type="ECO:0000313" key="3">
    <source>
        <dbReference type="Proteomes" id="UP001292079"/>
    </source>
</evidence>
<accession>A0AAE1ZCS6</accession>
<dbReference type="EMBL" id="JALJAT010000003">
    <property type="protein sequence ID" value="KAK4471064.1"/>
    <property type="molecule type" value="Genomic_DNA"/>
</dbReference>
<reference evidence="2" key="2">
    <citation type="journal article" date="2023" name="Infect Dis Poverty">
        <title>Chromosome-scale genome of the human blood fluke Schistosoma mekongi and its implications for public health.</title>
        <authorList>
            <person name="Zhou M."/>
            <person name="Xu L."/>
            <person name="Xu D."/>
            <person name="Chen W."/>
            <person name="Khan J."/>
            <person name="Hu Y."/>
            <person name="Huang H."/>
            <person name="Wei H."/>
            <person name="Zhang Y."/>
            <person name="Chusongsang P."/>
            <person name="Tanasarnprasert K."/>
            <person name="Hu X."/>
            <person name="Limpanont Y."/>
            <person name="Lv Z."/>
        </authorList>
    </citation>
    <scope>NUCLEOTIDE SEQUENCE</scope>
    <source>
        <strain evidence="2">LV_2022a</strain>
    </source>
</reference>
<keyword evidence="3" id="KW-1185">Reference proteome</keyword>
<evidence type="ECO:0000256" key="1">
    <source>
        <dbReference type="SAM" id="MobiDB-lite"/>
    </source>
</evidence>
<dbReference type="Proteomes" id="UP001292079">
    <property type="component" value="Unassembled WGS sequence"/>
</dbReference>
<feature type="compositionally biased region" description="Basic and acidic residues" evidence="1">
    <location>
        <begin position="40"/>
        <end position="57"/>
    </location>
</feature>
<reference evidence="2" key="1">
    <citation type="submission" date="2022-04" db="EMBL/GenBank/DDBJ databases">
        <authorList>
            <person name="Xu L."/>
            <person name="Lv Z."/>
        </authorList>
    </citation>
    <scope>NUCLEOTIDE SEQUENCE</scope>
    <source>
        <strain evidence="2">LV_2022a</strain>
    </source>
</reference>
<dbReference type="AlphaFoldDB" id="A0AAE1ZCS6"/>
<protein>
    <submittedName>
        <fullName evidence="2">Uncharacterized protein</fullName>
    </submittedName>
</protein>
<name>A0AAE1ZCS6_SCHME</name>
<comment type="caution">
    <text evidence="2">The sequence shown here is derived from an EMBL/GenBank/DDBJ whole genome shotgun (WGS) entry which is preliminary data.</text>
</comment>
<sequence length="209" mass="24264">AQTNDHTPSRQNAKITLASLNKFSPLACNKFMSTQDNEENDRRQSTQLLDKKRDMKNDRRRNKGHVYSRPLQFNSQPIEKRPLTPHPVQHPTYYNRRTWENNTRHFRALTQPPIISSHNAYTHKNTLSPLLNPSYSDTNKNGFSPNYINPNFHHYHNIIDGNQNFFGIQDIVAPLARQLVDVISNHMVYATSLIPHNLSQLKFLPYPPG</sequence>
<proteinExistence type="predicted"/>
<organism evidence="2 3">
    <name type="scientific">Schistosoma mekongi</name>
    <name type="common">Parasitic worm</name>
    <dbReference type="NCBI Taxonomy" id="38744"/>
    <lineage>
        <taxon>Eukaryota</taxon>
        <taxon>Metazoa</taxon>
        <taxon>Spiralia</taxon>
        <taxon>Lophotrochozoa</taxon>
        <taxon>Platyhelminthes</taxon>
        <taxon>Trematoda</taxon>
        <taxon>Digenea</taxon>
        <taxon>Strigeidida</taxon>
        <taxon>Schistosomatoidea</taxon>
        <taxon>Schistosomatidae</taxon>
        <taxon>Schistosoma</taxon>
    </lineage>
</organism>
<feature type="non-terminal residue" evidence="2">
    <location>
        <position position="1"/>
    </location>
</feature>
<evidence type="ECO:0000313" key="2">
    <source>
        <dbReference type="EMBL" id="KAK4471064.1"/>
    </source>
</evidence>
<gene>
    <name evidence="2" type="ORF">MN116_000575</name>
</gene>
<feature type="region of interest" description="Disordered" evidence="1">
    <location>
        <begin position="32"/>
        <end position="69"/>
    </location>
</feature>